<gene>
    <name evidence="1" type="ORF">POCTA_138.1.T0340267</name>
</gene>
<reference evidence="1" key="1">
    <citation type="submission" date="2021-01" db="EMBL/GenBank/DDBJ databases">
        <authorList>
            <consortium name="Genoscope - CEA"/>
            <person name="William W."/>
        </authorList>
    </citation>
    <scope>NUCLEOTIDE SEQUENCE</scope>
</reference>
<accession>A0A8S1TVR3</accession>
<proteinExistence type="predicted"/>
<dbReference type="Proteomes" id="UP000683925">
    <property type="component" value="Unassembled WGS sequence"/>
</dbReference>
<protein>
    <submittedName>
        <fullName evidence="1">Uncharacterized protein</fullName>
    </submittedName>
</protein>
<evidence type="ECO:0000313" key="2">
    <source>
        <dbReference type="Proteomes" id="UP000683925"/>
    </source>
</evidence>
<comment type="caution">
    <text evidence="1">The sequence shown here is derived from an EMBL/GenBank/DDBJ whole genome shotgun (WGS) entry which is preliminary data.</text>
</comment>
<sequence>MFNLQNQKCQYFLSRSQNLPIIGKKLMLYLQVYFWFNKVVLIPIVQKSIEILTEVMISIFQADQTSFLVNFVELNRQILLNCNTQLDLVAQRLLKIVKYKHIRLESKVQIRQLIRSVTKLDKTSIKLGKLMLSKTKLYSRIQMLR</sequence>
<keyword evidence="2" id="KW-1185">Reference proteome</keyword>
<organism evidence="1 2">
    <name type="scientific">Paramecium octaurelia</name>
    <dbReference type="NCBI Taxonomy" id="43137"/>
    <lineage>
        <taxon>Eukaryota</taxon>
        <taxon>Sar</taxon>
        <taxon>Alveolata</taxon>
        <taxon>Ciliophora</taxon>
        <taxon>Intramacronucleata</taxon>
        <taxon>Oligohymenophorea</taxon>
        <taxon>Peniculida</taxon>
        <taxon>Parameciidae</taxon>
        <taxon>Paramecium</taxon>
    </lineage>
</organism>
<dbReference type="EMBL" id="CAJJDP010000034">
    <property type="protein sequence ID" value="CAD8157991.1"/>
    <property type="molecule type" value="Genomic_DNA"/>
</dbReference>
<name>A0A8S1TVR3_PAROT</name>
<evidence type="ECO:0000313" key="1">
    <source>
        <dbReference type="EMBL" id="CAD8157991.1"/>
    </source>
</evidence>
<dbReference type="AlphaFoldDB" id="A0A8S1TVR3"/>